<dbReference type="STRING" id="715226.ABI_17340"/>
<gene>
    <name evidence="1" type="ORF">ABI_17340</name>
</gene>
<keyword evidence="2" id="KW-1185">Reference proteome</keyword>
<name>F4QKB6_9CAUL</name>
<sequence>MGPVYVNSKVPALWQGRLPARAYARSHAGFEQKKWAGAKNFRPRP</sequence>
<dbReference type="HOGENOM" id="CLU_3195558_0_0_5"/>
<accession>F4QKB6</accession>
<proteinExistence type="predicted"/>
<reference evidence="2" key="1">
    <citation type="submission" date="2011-03" db="EMBL/GenBank/DDBJ databases">
        <title>Draft genome sequence of Brevundimonas diminuta.</title>
        <authorList>
            <person name="Brown P.J.B."/>
            <person name="Buechlein A."/>
            <person name="Hemmerich C."/>
            <person name="Brun Y.V."/>
        </authorList>
    </citation>
    <scope>NUCLEOTIDE SEQUENCE [LARGE SCALE GENOMIC DNA]</scope>
    <source>
        <strain evidence="2">C19</strain>
    </source>
</reference>
<dbReference type="AlphaFoldDB" id="F4QKB6"/>
<organism evidence="1 2">
    <name type="scientific">Asticcacaulis biprosthecium C19</name>
    <dbReference type="NCBI Taxonomy" id="715226"/>
    <lineage>
        <taxon>Bacteria</taxon>
        <taxon>Pseudomonadati</taxon>
        <taxon>Pseudomonadota</taxon>
        <taxon>Alphaproteobacteria</taxon>
        <taxon>Caulobacterales</taxon>
        <taxon>Caulobacteraceae</taxon>
        <taxon>Asticcacaulis</taxon>
    </lineage>
</organism>
<evidence type="ECO:0000313" key="2">
    <source>
        <dbReference type="Proteomes" id="UP000006512"/>
    </source>
</evidence>
<dbReference type="Proteomes" id="UP000006512">
    <property type="component" value="Unassembled WGS sequence"/>
</dbReference>
<evidence type="ECO:0000313" key="1">
    <source>
        <dbReference type="EMBL" id="EGF93294.1"/>
    </source>
</evidence>
<dbReference type="EMBL" id="GL883077">
    <property type="protein sequence ID" value="EGF93294.1"/>
    <property type="molecule type" value="Genomic_DNA"/>
</dbReference>
<protein>
    <submittedName>
        <fullName evidence="1">Uncharacterized protein</fullName>
    </submittedName>
</protein>